<gene>
    <name evidence="2" type="ORF">DdX_00854</name>
</gene>
<dbReference type="Proteomes" id="UP001201812">
    <property type="component" value="Unassembled WGS sequence"/>
</dbReference>
<feature type="compositionally biased region" description="Basic and acidic residues" evidence="1">
    <location>
        <begin position="1"/>
        <end position="20"/>
    </location>
</feature>
<evidence type="ECO:0000313" key="3">
    <source>
        <dbReference type="Proteomes" id="UP001201812"/>
    </source>
</evidence>
<feature type="region of interest" description="Disordered" evidence="1">
    <location>
        <begin position="325"/>
        <end position="349"/>
    </location>
</feature>
<feature type="compositionally biased region" description="Basic and acidic residues" evidence="1">
    <location>
        <begin position="325"/>
        <end position="334"/>
    </location>
</feature>
<feature type="region of interest" description="Disordered" evidence="1">
    <location>
        <begin position="369"/>
        <end position="462"/>
    </location>
</feature>
<sequence length="850" mass="92880">MDNDFKRRSSILKPKDDTTRLQHGPNGNPALKRRVSFHNKRTIQQFDADNFALPNAPQEEPMQLTNSHNSDGIRSADTNTTMSTTFVAGAPSSTSMIMGGAGNTTMTMTFLTAGHLHPFQAISTPVRDTNDKEDITPKRAKMKQNVHYVCEENTTMALFNKLTMKPNTSQNYESDRKTDVSPGQPSILLPIKSAGGQNCTQMLFSNLEHQQMPKETKKISAQPAQIEGGDDMTGTIFAKLANNEPNSVPTFPPKLCKLDTASPQVDVTSAFFAHLQQPAVKRTALPAHPSKEARDVDAVAIEPMDLTTDVFAGLVPTSTLMELSVKKSEQHEQVARSTASPPPSDLKMSFRDNAQFNAISPIKLVGVQVTPKSNKKPTTPPNDTIKSIGKNVGTTPRRQSERLAAAMSASKKASFTSPKPSSSTPTPKKRATPSRQSASDTPDHQFKVRSATPKQKALTPKKVAAKFSDNGNSFNLTTSPASLFDQTNQTLEQDSPDFTINRLTTIKEGSGPDIKMKQLLGLIESAKKERSRSSLGSSSFRSGVEGLTSEIAAAAEPATTLEVVQGRVPNAEPASPHADSLMLLDNIAQPRDLLQLSEHTRTYPLPKLDVVTTIGGEEEQNTYVIASQTADQEPNASTTTQKCKTQTKEPTPILASRTSKADTASIRQQPSPLAMSEMTYVLHTQQRSYTNPSACKSATSPICLPTTPAAGPNPAIFGESVMFTPLGFATANRSKFTLCDTLNTKPIGHMALREPTEEISQAGDKTSGKSLLDGTTAIYQRFEEEDRQAATESERLHQEIEFVMKMSEKKREFYEAMIKILKRRAAAQDKENQMSEQMQISFQNLLKRRP</sequence>
<feature type="region of interest" description="Disordered" evidence="1">
    <location>
        <begin position="1"/>
        <end position="32"/>
    </location>
</feature>
<feature type="compositionally biased region" description="Polar residues" evidence="1">
    <location>
        <begin position="628"/>
        <end position="637"/>
    </location>
</feature>
<feature type="compositionally biased region" description="Low complexity" evidence="1">
    <location>
        <begin position="404"/>
        <end position="426"/>
    </location>
</feature>
<comment type="caution">
    <text evidence="2">The sequence shown here is derived from an EMBL/GenBank/DDBJ whole genome shotgun (WGS) entry which is preliminary data.</text>
</comment>
<dbReference type="AlphaFoldDB" id="A0AAD4NI69"/>
<evidence type="ECO:0000256" key="1">
    <source>
        <dbReference type="SAM" id="MobiDB-lite"/>
    </source>
</evidence>
<feature type="region of interest" description="Disordered" evidence="1">
    <location>
        <begin position="628"/>
        <end position="669"/>
    </location>
</feature>
<accession>A0AAD4NI69</accession>
<proteinExistence type="predicted"/>
<name>A0AAD4NI69_9BILA</name>
<evidence type="ECO:0000313" key="2">
    <source>
        <dbReference type="EMBL" id="KAI1728656.1"/>
    </source>
</evidence>
<organism evidence="2 3">
    <name type="scientific">Ditylenchus destructor</name>
    <dbReference type="NCBI Taxonomy" id="166010"/>
    <lineage>
        <taxon>Eukaryota</taxon>
        <taxon>Metazoa</taxon>
        <taxon>Ecdysozoa</taxon>
        <taxon>Nematoda</taxon>
        <taxon>Chromadorea</taxon>
        <taxon>Rhabditida</taxon>
        <taxon>Tylenchina</taxon>
        <taxon>Tylenchomorpha</taxon>
        <taxon>Sphaerularioidea</taxon>
        <taxon>Anguinidae</taxon>
        <taxon>Anguininae</taxon>
        <taxon>Ditylenchus</taxon>
    </lineage>
</organism>
<feature type="compositionally biased region" description="Polar residues" evidence="1">
    <location>
        <begin position="656"/>
        <end position="669"/>
    </location>
</feature>
<reference evidence="2" key="1">
    <citation type="submission" date="2022-01" db="EMBL/GenBank/DDBJ databases">
        <title>Genome Sequence Resource for Two Populations of Ditylenchus destructor, the Migratory Endoparasitic Phytonematode.</title>
        <authorList>
            <person name="Zhang H."/>
            <person name="Lin R."/>
            <person name="Xie B."/>
        </authorList>
    </citation>
    <scope>NUCLEOTIDE SEQUENCE</scope>
    <source>
        <strain evidence="2">BazhouSP</strain>
    </source>
</reference>
<protein>
    <submittedName>
        <fullName evidence="2">Uncharacterized protein</fullName>
    </submittedName>
</protein>
<dbReference type="EMBL" id="JAKKPZ010000001">
    <property type="protein sequence ID" value="KAI1728656.1"/>
    <property type="molecule type" value="Genomic_DNA"/>
</dbReference>
<keyword evidence="3" id="KW-1185">Reference proteome</keyword>